<evidence type="ECO:0000313" key="1">
    <source>
        <dbReference type="EMBL" id="MPM93989.1"/>
    </source>
</evidence>
<name>A0A645DXJ3_9ZZZZ</name>
<organism evidence="1">
    <name type="scientific">bioreactor metagenome</name>
    <dbReference type="NCBI Taxonomy" id="1076179"/>
    <lineage>
        <taxon>unclassified sequences</taxon>
        <taxon>metagenomes</taxon>
        <taxon>ecological metagenomes</taxon>
    </lineage>
</organism>
<sequence>MRFRSFIAKDLLYKVENLIYTDMDENTFNSNNIDFMVGDYDNNKWKKYPVNRIIKYDDTSRLEIKSASETSFKLEREGYKGYWDVGRLEAKEEDINFRIVHNDGIKETVPLAIDYKDQVSINGNTFFSGTINLKQTPITPPTDRDGTIYVNTSNDIPTISQSINGEYRNISYNENQPTSGTWKKGTIIYNTNPELNSYIGWVCTETGSPGKWNPFGKIEK</sequence>
<dbReference type="EMBL" id="VSSQ01040685">
    <property type="protein sequence ID" value="MPM93989.1"/>
    <property type="molecule type" value="Genomic_DNA"/>
</dbReference>
<reference evidence="1" key="1">
    <citation type="submission" date="2019-08" db="EMBL/GenBank/DDBJ databases">
        <authorList>
            <person name="Kucharzyk K."/>
            <person name="Murdoch R.W."/>
            <person name="Higgins S."/>
            <person name="Loffler F."/>
        </authorList>
    </citation>
    <scope>NUCLEOTIDE SEQUENCE</scope>
</reference>
<accession>A0A645DXJ3</accession>
<proteinExistence type="predicted"/>
<gene>
    <name evidence="1" type="ORF">SDC9_141131</name>
</gene>
<protein>
    <submittedName>
        <fullName evidence="1">Uncharacterized protein</fullName>
    </submittedName>
</protein>
<dbReference type="AlphaFoldDB" id="A0A645DXJ3"/>
<comment type="caution">
    <text evidence="1">The sequence shown here is derived from an EMBL/GenBank/DDBJ whole genome shotgun (WGS) entry which is preliminary data.</text>
</comment>